<feature type="domain" description="Cation efflux protein transmembrane" evidence="8">
    <location>
        <begin position="31"/>
        <end position="234"/>
    </location>
</feature>
<evidence type="ECO:0000256" key="1">
    <source>
        <dbReference type="ARBA" id="ARBA00004141"/>
    </source>
</evidence>
<name>A0A398CHN0_9BURK</name>
<evidence type="ECO:0000256" key="4">
    <source>
        <dbReference type="ARBA" id="ARBA00022989"/>
    </source>
</evidence>
<dbReference type="InterPro" id="IPR027469">
    <property type="entry name" value="Cation_efflux_TMD_sf"/>
</dbReference>
<keyword evidence="3 7" id="KW-0812">Transmembrane</keyword>
<comment type="caution">
    <text evidence="9">The sequence shown here is derived from an EMBL/GenBank/DDBJ whole genome shotgun (WGS) entry which is preliminary data.</text>
</comment>
<evidence type="ECO:0000313" key="9">
    <source>
        <dbReference type="EMBL" id="RID99450.1"/>
    </source>
</evidence>
<dbReference type="Gene3D" id="1.20.1510.10">
    <property type="entry name" value="Cation efflux protein transmembrane domain"/>
    <property type="match status" value="1"/>
</dbReference>
<dbReference type="Pfam" id="PF01545">
    <property type="entry name" value="Cation_efflux"/>
    <property type="match status" value="1"/>
</dbReference>
<sequence length="315" mass="33922">MQASAQNPDWTHSHHFHQGNPLAERHTRWAMALTAAMMVVEIASGWIFNSMALLADGWHMSSHALALGLSAMAYAAARHYAHDRRFSFGTWKIEVLAGYTSALALVLVAGVMLVQSLQRLLAPQPIHYDEAIAIGVLGLLVNLACAWLLRDGHHHGHGHGHSHGHAGHHHDLNLHSAYLHVLADAATSVLAIVALFGGKLWGFDWLDPVMGLAGAGLVAVWAQGLLRDAGKVLLDAEMEAPVVEEIREVIAASPVPARISDLHVWRVGRGDYACIVSLVTAPGADPEYFKQQLRVHEELVHITVEIQSAGAGAAG</sequence>
<accession>A0A398CHN0</accession>
<protein>
    <submittedName>
        <fullName evidence="9">Cation transporter</fullName>
    </submittedName>
</protein>
<feature type="transmembrane region" description="Helical" evidence="7">
    <location>
        <begin position="93"/>
        <end position="111"/>
    </location>
</feature>
<reference evidence="9 10" key="1">
    <citation type="submission" date="2018-09" db="EMBL/GenBank/DDBJ databases">
        <title>Draft genome of Simplicispira sp. NY-02.</title>
        <authorList>
            <person name="Im W.T."/>
        </authorList>
    </citation>
    <scope>NUCLEOTIDE SEQUENCE [LARGE SCALE GENOMIC DNA]</scope>
    <source>
        <strain evidence="9 10">NY-02</strain>
    </source>
</reference>
<gene>
    <name evidence="9" type="ORF">D3F03_03275</name>
</gene>
<dbReference type="AlphaFoldDB" id="A0A398CHN0"/>
<evidence type="ECO:0000256" key="7">
    <source>
        <dbReference type="SAM" id="Phobius"/>
    </source>
</evidence>
<proteinExistence type="predicted"/>
<feature type="transmembrane region" description="Helical" evidence="7">
    <location>
        <begin position="29"/>
        <end position="48"/>
    </location>
</feature>
<dbReference type="NCBIfam" id="NF033827">
    <property type="entry name" value="CDF_efflux_DmeF"/>
    <property type="match status" value="1"/>
</dbReference>
<dbReference type="EMBL" id="QXJC01000001">
    <property type="protein sequence ID" value="RID99450.1"/>
    <property type="molecule type" value="Genomic_DNA"/>
</dbReference>
<keyword evidence="6 7" id="KW-0472">Membrane</keyword>
<dbReference type="GO" id="GO:0005385">
    <property type="term" value="F:zinc ion transmembrane transporter activity"/>
    <property type="evidence" value="ECO:0007669"/>
    <property type="project" value="InterPro"/>
</dbReference>
<feature type="transmembrane region" description="Helical" evidence="7">
    <location>
        <begin position="131"/>
        <end position="149"/>
    </location>
</feature>
<evidence type="ECO:0000259" key="8">
    <source>
        <dbReference type="Pfam" id="PF01545"/>
    </source>
</evidence>
<keyword evidence="10" id="KW-1185">Reference proteome</keyword>
<keyword evidence="2" id="KW-0813">Transport</keyword>
<dbReference type="GO" id="GO:0006882">
    <property type="term" value="P:intracellular zinc ion homeostasis"/>
    <property type="evidence" value="ECO:0007669"/>
    <property type="project" value="InterPro"/>
</dbReference>
<evidence type="ECO:0000256" key="3">
    <source>
        <dbReference type="ARBA" id="ARBA00022692"/>
    </source>
</evidence>
<evidence type="ECO:0000256" key="2">
    <source>
        <dbReference type="ARBA" id="ARBA00022448"/>
    </source>
</evidence>
<dbReference type="OrthoDB" id="271709at2"/>
<dbReference type="RefSeq" id="WP_119107899.1">
    <property type="nucleotide sequence ID" value="NZ_QXJC01000001.1"/>
</dbReference>
<feature type="transmembrane region" description="Helical" evidence="7">
    <location>
        <begin position="209"/>
        <end position="226"/>
    </location>
</feature>
<dbReference type="InterPro" id="IPR045316">
    <property type="entry name" value="Msc2-like"/>
</dbReference>
<evidence type="ECO:0000256" key="5">
    <source>
        <dbReference type="ARBA" id="ARBA00023065"/>
    </source>
</evidence>
<evidence type="ECO:0000313" key="10">
    <source>
        <dbReference type="Proteomes" id="UP000266302"/>
    </source>
</evidence>
<dbReference type="InterPro" id="IPR058533">
    <property type="entry name" value="Cation_efflux_TM"/>
</dbReference>
<dbReference type="NCBIfam" id="TIGR01297">
    <property type="entry name" value="CDF"/>
    <property type="match status" value="1"/>
</dbReference>
<dbReference type="InterPro" id="IPR002524">
    <property type="entry name" value="Cation_efflux"/>
</dbReference>
<evidence type="ECO:0000256" key="6">
    <source>
        <dbReference type="ARBA" id="ARBA00023136"/>
    </source>
</evidence>
<keyword evidence="5" id="KW-0406">Ion transport</keyword>
<feature type="transmembrane region" description="Helical" evidence="7">
    <location>
        <begin position="177"/>
        <end position="197"/>
    </location>
</feature>
<dbReference type="GO" id="GO:0016020">
    <property type="term" value="C:membrane"/>
    <property type="evidence" value="ECO:0007669"/>
    <property type="project" value="UniProtKB-SubCell"/>
</dbReference>
<dbReference type="PANTHER" id="PTHR45755:SF4">
    <property type="entry name" value="ZINC TRANSPORTER 7"/>
    <property type="match status" value="1"/>
</dbReference>
<dbReference type="Proteomes" id="UP000266302">
    <property type="component" value="Unassembled WGS sequence"/>
</dbReference>
<dbReference type="PANTHER" id="PTHR45755">
    <property type="match status" value="1"/>
</dbReference>
<organism evidence="9 10">
    <name type="scientific">Simplicispira hankyongi</name>
    <dbReference type="NCBI Taxonomy" id="2315688"/>
    <lineage>
        <taxon>Bacteria</taxon>
        <taxon>Pseudomonadati</taxon>
        <taxon>Pseudomonadota</taxon>
        <taxon>Betaproteobacteria</taxon>
        <taxon>Burkholderiales</taxon>
        <taxon>Comamonadaceae</taxon>
        <taxon>Simplicispira</taxon>
    </lineage>
</organism>
<comment type="subcellular location">
    <subcellularLocation>
        <location evidence="1">Membrane</location>
        <topology evidence="1">Multi-pass membrane protein</topology>
    </subcellularLocation>
</comment>
<keyword evidence="4 7" id="KW-1133">Transmembrane helix</keyword>
<dbReference type="SUPFAM" id="SSF161111">
    <property type="entry name" value="Cation efflux protein transmembrane domain-like"/>
    <property type="match status" value="1"/>
</dbReference>
<feature type="transmembrane region" description="Helical" evidence="7">
    <location>
        <begin position="60"/>
        <end position="81"/>
    </location>
</feature>